<feature type="compositionally biased region" description="Basic and acidic residues" evidence="8">
    <location>
        <begin position="2428"/>
        <end position="2439"/>
    </location>
</feature>
<evidence type="ECO:0000256" key="8">
    <source>
        <dbReference type="SAM" id="MobiDB-lite"/>
    </source>
</evidence>
<evidence type="ECO:0000313" key="12">
    <source>
        <dbReference type="Proteomes" id="UP001497623"/>
    </source>
</evidence>
<evidence type="ECO:0000256" key="6">
    <source>
        <dbReference type="ARBA" id="ARBA00023136"/>
    </source>
</evidence>
<dbReference type="Proteomes" id="UP001497623">
    <property type="component" value="Unassembled WGS sequence"/>
</dbReference>
<dbReference type="PROSITE" id="PS50095">
    <property type="entry name" value="PLAT"/>
    <property type="match status" value="1"/>
</dbReference>
<evidence type="ECO:0000256" key="4">
    <source>
        <dbReference type="ARBA" id="ARBA00022737"/>
    </source>
</evidence>
<keyword evidence="6 9" id="KW-0472">Membrane</keyword>
<feature type="transmembrane region" description="Helical" evidence="9">
    <location>
        <begin position="2285"/>
        <end position="2313"/>
    </location>
</feature>
<organism evidence="11 12">
    <name type="scientific">Meganyctiphanes norvegica</name>
    <name type="common">Northern krill</name>
    <name type="synonym">Thysanopoda norvegica</name>
    <dbReference type="NCBI Taxonomy" id="48144"/>
    <lineage>
        <taxon>Eukaryota</taxon>
        <taxon>Metazoa</taxon>
        <taxon>Ecdysozoa</taxon>
        <taxon>Arthropoda</taxon>
        <taxon>Crustacea</taxon>
        <taxon>Multicrustacea</taxon>
        <taxon>Malacostraca</taxon>
        <taxon>Eumalacostraca</taxon>
        <taxon>Eucarida</taxon>
        <taxon>Euphausiacea</taxon>
        <taxon>Euphausiidae</taxon>
        <taxon>Meganyctiphanes</taxon>
    </lineage>
</organism>
<dbReference type="GO" id="GO:0005886">
    <property type="term" value="C:plasma membrane"/>
    <property type="evidence" value="ECO:0007669"/>
    <property type="project" value="TreeGrafter"/>
</dbReference>
<dbReference type="Gene3D" id="2.60.60.20">
    <property type="entry name" value="PLAT/LH2 domain"/>
    <property type="match status" value="1"/>
</dbReference>
<comment type="caution">
    <text evidence="11">The sequence shown here is derived from an EMBL/GenBank/DDBJ whole genome shotgun (WGS) entry which is preliminary data.</text>
</comment>
<protein>
    <recommendedName>
        <fullName evidence="10">PLAT domain-containing protein</fullName>
    </recommendedName>
</protein>
<comment type="subcellular location">
    <subcellularLocation>
        <location evidence="1">Membrane</location>
        <topology evidence="1">Multi-pass membrane protein</topology>
    </subcellularLocation>
</comment>
<dbReference type="InterPro" id="IPR013122">
    <property type="entry name" value="PKD1_2_channel"/>
</dbReference>
<feature type="compositionally biased region" description="Polar residues" evidence="8">
    <location>
        <begin position="86"/>
        <end position="106"/>
    </location>
</feature>
<dbReference type="Pfam" id="PF20519">
    <property type="entry name" value="Polycystin_dom"/>
    <property type="match status" value="1"/>
</dbReference>
<evidence type="ECO:0000256" key="1">
    <source>
        <dbReference type="ARBA" id="ARBA00004141"/>
    </source>
</evidence>
<dbReference type="InterPro" id="IPR002859">
    <property type="entry name" value="PKD/REJ-like"/>
</dbReference>
<feature type="compositionally biased region" description="Polar residues" evidence="8">
    <location>
        <begin position="312"/>
        <end position="324"/>
    </location>
</feature>
<dbReference type="PANTHER" id="PTHR46730">
    <property type="entry name" value="POLYCYSTIN-1"/>
    <property type="match status" value="1"/>
</dbReference>
<evidence type="ECO:0000256" key="5">
    <source>
        <dbReference type="ARBA" id="ARBA00022989"/>
    </source>
</evidence>
<dbReference type="PANTHER" id="PTHR46730:SF1">
    <property type="entry name" value="PLAT DOMAIN-CONTAINING PROTEIN"/>
    <property type="match status" value="1"/>
</dbReference>
<dbReference type="InterPro" id="IPR001024">
    <property type="entry name" value="PLAT/LH2_dom"/>
</dbReference>
<feature type="region of interest" description="Disordered" evidence="8">
    <location>
        <begin position="302"/>
        <end position="363"/>
    </location>
</feature>
<sequence>VERDIYGSRSTLFEDHESREDNDSDTGRGSVHDVKEKAPSSNKVFSLDHIWSPGSRPSSPGAEAEDQPSQRRGLRPPLPQWVRRGSPNQGEGPSGDQPQLQTQSKDQLTRYIPGYEEEDKDVAVSGGATSTNDASVQRPPWGQQVKYDRSDEGERRGAIDTPLVLPPVPWPGRRDDLHNTPVGIAEEGRDSGYGGDQQQQHDEAPRPPPQQQSPSRPQDQHTVLTRTPAGPLHASLTVAHVRGSLDQTTRPREDHGVRRFVPATQLPTEALQQRPGATVTSNKWAHLYMPLQQGSSVSLVVPSSTSAGIPTEDSNSVRVTTEGSPTVPLQRPLNIRDSHNAEPQDQTHSPSFTPQPRQQKPPGVLDYREFRRKLKLGQAATQGRGGLSLQTATTASEATSAAAVAPPFWPAYGLTHYYRTAPGASVGQKIVQNLNEGKSHGVRGRSRVNQVLQEEQTSVVSAGHSLTQDIHKEHRALEENVEHPKKGQNQGSSVWQLQKQNRKKNAGVITSERGRYLRGEYSPSGGYRDPYSTAVSNGVSKGPVRGLNYQELLLKFGRVPNFSCRPEFWDSELCLKNGAVNDSNLFVQTLGRHGNTDSIMRTDIRQKDEIYLTEQAQVDVFGFGFGSFTSTGVHSPVLVMYTNHLDTDAEYVLKLHVNDTRTGLSGQAMEDLVFSPPPVLEGCEVVSLNHGHHFHASCREVRGTYYPVTLQFYYHFQRRASAVKTLFYHGAQTSIEFSLPSGLESNDYQVYVSLQAMDGKGVTYSYPTVSEVHVPPRGNNSDDVLSIFLEISNLENENPSLLLQNVRSLAWELNNIQKIAITQQIFDNIYARITCPEYDSLANNNAGGSLGLIRDFDILMSCARDHLTEIVLDIPSRDEMETIQVLSALTIIIDADVFISSKTFNNTVAAMATAHHKTLWDYNSDLCSQVAKDYFMLTSSVLDKQTELIDQNQTTIESSKAVIQLLLDVMNKEVKTRFLDEEPLEFHTSTLSFHGYLADRKWINKWSSYVPFRFVDNDTIPIGVITILSIIHQQSPYMIENDPIKSEVLNVHTNYKRERTLQMHLKRSKSVNNDGSYDFRHPGMIKPESISVYKFTVTKERQEYAFHVLLQIEKVTSDPISAKILICKDLKSLSSPLYKVTVEATEAEATLFLPGGQLDNGQYYLIIIDTLSYDRLVKSRFSEEPHGSSSGRSAEFLISAWWSRCLPWNGTNWDTNGTNWDTERHYCNVTKSSWDYTNCTCRTTRSHSVYGVATIPILTEEDNVPVNQLMIQTSYAALYFIILVIVMYIITAAFLQVTQKPRLKMRNIWLRDNTSQHDHSYLLTIKTGAQHKADTESKVYVILHGTHGMSATRELQSQQTGQLFTRGSICSFILTTPEALGDILKVQVWHDNTGGERAGWYICEVSVSDLVSGATFTYPCYRWLSVSCEDARVEREITLETPTTFWQDLENFLPQYVSEHILWSSFISSQSSHVKLYRLQRLTVCLIIVLCMGAASLAVVQQLNSKHTMMTPDLHIEPLIIGLVIAAVLLPLQGLLDAIFKNINKMEETELNTNMVLDTLKAVTHCNIKKNVQIAADESSAGGSDRDEVFDPDASLWQELSAWAQTMELSDSHRPLLHPAFREDMAQEMQIKHRRPEPLSTIRTTDNQVSPMSHLQNATVASSIDNNASTINQEQTSSNKKCTPRFWNAFNYFGKWFKLRRRASKNISHLALFEGTEWCQPVDECSDDGDEEYVSSSPRLIFMQCMGWMLCCFIIGLCISSLVKNHTGMTRDYSAPWLQILYCTICFYVFVMQPLVMALYTLGVVVIYRWFGSGDCITTCVGARLDQVVAIWRQYQTLLHHYDQHHQNSQDKLLKERKRSRDLRFAHPPKEDYLFKCRAKELKKSQVRSFLKSLLRHISLLLLLFFVMMNFDISQRYLQNSTSYKALINGTCLEDGQYIDPCSSSELLSSRETCNQKVNEEYMRFQDINTKKDWWKWAYSELLELVYNTDEDYSTHKIFCDTNSIIVGMPRLRKYDVNDTKCDASEVTIGNSSFADLLKIPKCFPDYVDSVSHTLSFMQSENKTYEWDTHILGITYGKFSHYSYTPHHEIFPDTKIGAMFQLVIMELTNWLDSNNTRAVITEFTLYHPQSRLYSSINLIAEFPSLSGAETQTVISSTHVERYHYRWDYVAMLGEIFLVAIAMYYLYKTCVYLYICKLRVWNSFWGMLDILMMLFAWGYIVCLMLRVQIAEDIQWQLKVAYFQKFVNIKTLTTWDEVLESLIGMLLTLQLVRCLRLMRFNERLCNLGLVIASAIKDVAIITMSVVVVLICLAYLGNLWFGSFLHNFHSFPHTLLTLIRTVILRLPLFNKMLDETHGWTSFMTYIYFFLCWLLLYHLTRTFYKAAFIYNLKHHIKQPRLYVTLVDVRHYFTQVFGELYCNMKNNWATDQEQHRRNVSDQEVPRSTADVLEEPGSDDDHDEDSEMTILADETPPGLYISELEQQLNQVMAKLPPLAQSLGIIQDTVEEELQDEVAYDDKPFLDTLSSWHPEEEFVPGRVKSSTFKTELERMLEPLQSRVREVMQEEIKQVTEKQNDSAQSTTQLKTTTTSFNLEAFEDMVSCHTELDATTQSLFGESFSASLDQATASTLFKQDGSQLAKFLRDVTAASEESLALPSYGKYGRTFNKINTNSKLLLNNESIVKDSSLPSTMERNMWQNHSHPHESLLNPQNDNGNYLSVQFNTSSTHTLGSRLRRTQTQGRGKGHVNVLDIEALELDSDNETIC</sequence>
<dbReference type="GO" id="GO:0006816">
    <property type="term" value="P:calcium ion transport"/>
    <property type="evidence" value="ECO:0007669"/>
    <property type="project" value="TreeGrafter"/>
</dbReference>
<feature type="compositionally biased region" description="Polar residues" evidence="8">
    <location>
        <begin position="343"/>
        <end position="358"/>
    </location>
</feature>
<proteinExistence type="inferred from homology"/>
<comment type="caution">
    <text evidence="7">Lacks conserved residue(s) required for the propagation of feature annotation.</text>
</comment>
<evidence type="ECO:0000256" key="3">
    <source>
        <dbReference type="ARBA" id="ARBA00022692"/>
    </source>
</evidence>
<keyword evidence="3 9" id="KW-0812">Transmembrane</keyword>
<reference evidence="11 12" key="1">
    <citation type="submission" date="2024-05" db="EMBL/GenBank/DDBJ databases">
        <authorList>
            <person name="Wallberg A."/>
        </authorList>
    </citation>
    <scope>NUCLEOTIDE SEQUENCE [LARGE SCALE GENOMIC DNA]</scope>
</reference>
<feature type="transmembrane region" description="Helical" evidence="9">
    <location>
        <begin position="1740"/>
        <end position="1763"/>
    </location>
</feature>
<feature type="transmembrane region" description="Helical" evidence="9">
    <location>
        <begin position="2355"/>
        <end position="2375"/>
    </location>
</feature>
<dbReference type="InterPro" id="IPR036392">
    <property type="entry name" value="PLAT/LH2_dom_sf"/>
</dbReference>
<feature type="compositionally biased region" description="Basic and acidic residues" evidence="8">
    <location>
        <begin position="146"/>
        <end position="158"/>
    </location>
</feature>
<feature type="compositionally biased region" description="Basic and acidic residues" evidence="8">
    <location>
        <begin position="1"/>
        <end position="21"/>
    </location>
</feature>
<evidence type="ECO:0000313" key="11">
    <source>
        <dbReference type="EMBL" id="CAL4064898.1"/>
    </source>
</evidence>
<feature type="transmembrane region" description="Helical" evidence="9">
    <location>
        <begin position="1276"/>
        <end position="1297"/>
    </location>
</feature>
<feature type="compositionally biased region" description="Polar residues" evidence="8">
    <location>
        <begin position="487"/>
        <end position="499"/>
    </location>
</feature>
<keyword evidence="4" id="KW-0677">Repeat</keyword>
<evidence type="ECO:0000256" key="7">
    <source>
        <dbReference type="PROSITE-ProRule" id="PRU00152"/>
    </source>
</evidence>
<comment type="similarity">
    <text evidence="2">Belongs to the polycystin family.</text>
</comment>
<dbReference type="EMBL" id="CAXKWB010001592">
    <property type="protein sequence ID" value="CAL4064898.1"/>
    <property type="molecule type" value="Genomic_DNA"/>
</dbReference>
<evidence type="ECO:0000259" key="10">
    <source>
        <dbReference type="PROSITE" id="PS50095"/>
    </source>
</evidence>
<gene>
    <name evidence="11" type="ORF">MNOR_LOCUS4356</name>
</gene>
<feature type="transmembrane region" description="Helical" evidence="9">
    <location>
        <begin position="1482"/>
        <end position="1500"/>
    </location>
</feature>
<evidence type="ECO:0000256" key="2">
    <source>
        <dbReference type="ARBA" id="ARBA00007200"/>
    </source>
</evidence>
<dbReference type="GO" id="GO:0005261">
    <property type="term" value="F:monoatomic cation channel activity"/>
    <property type="evidence" value="ECO:0007669"/>
    <property type="project" value="TreeGrafter"/>
</dbReference>
<dbReference type="SMART" id="SM00308">
    <property type="entry name" value="LH2"/>
    <property type="match status" value="1"/>
</dbReference>
<feature type="region of interest" description="Disordered" evidence="8">
    <location>
        <begin position="1"/>
        <end position="223"/>
    </location>
</feature>
<feature type="compositionally biased region" description="Acidic residues" evidence="8">
    <location>
        <begin position="2446"/>
        <end position="2460"/>
    </location>
</feature>
<feature type="transmembrane region" description="Helical" evidence="9">
    <location>
        <begin position="1775"/>
        <end position="1808"/>
    </location>
</feature>
<name>A0AAV2PT34_MEGNR</name>
<feature type="domain" description="PLAT" evidence="10">
    <location>
        <begin position="1319"/>
        <end position="1438"/>
    </location>
</feature>
<keyword evidence="5 9" id="KW-1133">Transmembrane helix</keyword>
<dbReference type="InterPro" id="IPR046791">
    <property type="entry name" value="Polycystin_dom"/>
</dbReference>
<feature type="transmembrane region" description="Helical" evidence="9">
    <location>
        <begin position="2166"/>
        <end position="2186"/>
    </location>
</feature>
<feature type="non-terminal residue" evidence="11">
    <location>
        <position position="1"/>
    </location>
</feature>
<accession>A0AAV2PT34</accession>
<dbReference type="Pfam" id="PF01477">
    <property type="entry name" value="PLAT"/>
    <property type="match status" value="1"/>
</dbReference>
<dbReference type="SUPFAM" id="SSF49723">
    <property type="entry name" value="Lipase/lipooxygenase domain (PLAT/LH2 domain)"/>
    <property type="match status" value="1"/>
</dbReference>
<evidence type="ECO:0000256" key="9">
    <source>
        <dbReference type="SAM" id="Phobius"/>
    </source>
</evidence>
<feature type="transmembrane region" description="Helical" evidence="9">
    <location>
        <begin position="1520"/>
        <end position="1540"/>
    </location>
</feature>
<feature type="region of interest" description="Disordered" evidence="8">
    <location>
        <begin position="479"/>
        <end position="511"/>
    </location>
</feature>
<feature type="transmembrane region" description="Helical" evidence="9">
    <location>
        <begin position="2207"/>
        <end position="2228"/>
    </location>
</feature>
<dbReference type="Pfam" id="PF02010">
    <property type="entry name" value="REJ"/>
    <property type="match status" value="1"/>
</dbReference>
<feature type="region of interest" description="Disordered" evidence="8">
    <location>
        <begin position="2428"/>
        <end position="2460"/>
    </location>
</feature>
<keyword evidence="12" id="KW-1185">Reference proteome</keyword>
<dbReference type="Pfam" id="PF08016">
    <property type="entry name" value="PKD_channel"/>
    <property type="match status" value="1"/>
</dbReference>